<dbReference type="EMBL" id="JAULJQ010000005">
    <property type="protein sequence ID" value="MDO2409526.1"/>
    <property type="molecule type" value="Genomic_DNA"/>
</dbReference>
<dbReference type="InterPro" id="IPR011990">
    <property type="entry name" value="TPR-like_helical_dom_sf"/>
</dbReference>
<dbReference type="Proteomes" id="UP001171111">
    <property type="component" value="Unassembled WGS sequence"/>
</dbReference>
<evidence type="ECO:0008006" key="6">
    <source>
        <dbReference type="Google" id="ProtNLM"/>
    </source>
</evidence>
<keyword evidence="3" id="KW-0732">Signal</keyword>
<dbReference type="Pfam" id="PF13432">
    <property type="entry name" value="TPR_16"/>
    <property type="match status" value="1"/>
</dbReference>
<feature type="region of interest" description="Disordered" evidence="2">
    <location>
        <begin position="112"/>
        <end position="149"/>
    </location>
</feature>
<feature type="coiled-coil region" evidence="1">
    <location>
        <begin position="27"/>
        <end position="54"/>
    </location>
</feature>
<name>A0ABT8TB89_9BACT</name>
<dbReference type="SUPFAM" id="SSF48452">
    <property type="entry name" value="TPR-like"/>
    <property type="match status" value="1"/>
</dbReference>
<feature type="compositionally biased region" description="Basic and acidic residues" evidence="2">
    <location>
        <begin position="116"/>
        <end position="149"/>
    </location>
</feature>
<organism evidence="4 5">
    <name type="scientific">Campylobacter magnus</name>
    <dbReference type="NCBI Taxonomy" id="3026462"/>
    <lineage>
        <taxon>Bacteria</taxon>
        <taxon>Pseudomonadati</taxon>
        <taxon>Campylobacterota</taxon>
        <taxon>Epsilonproteobacteria</taxon>
        <taxon>Campylobacterales</taxon>
        <taxon>Campylobacteraceae</taxon>
        <taxon>Campylobacter</taxon>
    </lineage>
</organism>
<reference evidence="4 5" key="1">
    <citation type="submission" date="2023-06" db="EMBL/GenBank/DDBJ databases">
        <title>Campylobacter magnum sp. nov., isolated from cecal contents of domestic pigs (Sus scrofa domesticus).</title>
        <authorList>
            <person name="Papic B."/>
            <person name="Gruntar I."/>
        </authorList>
    </citation>
    <scope>NUCLEOTIDE SEQUENCE [LARGE SCALE GENOMIC DNA]</scope>
    <source>
        <strain evidence="5">34484-21</strain>
    </source>
</reference>
<keyword evidence="1" id="KW-0175">Coiled coil</keyword>
<keyword evidence="5" id="KW-1185">Reference proteome</keyword>
<evidence type="ECO:0000256" key="1">
    <source>
        <dbReference type="SAM" id="Coils"/>
    </source>
</evidence>
<protein>
    <recommendedName>
        <fullName evidence="6">Tol-Pal system protein YbgF</fullName>
    </recommendedName>
</protein>
<accession>A0ABT8TB89</accession>
<evidence type="ECO:0000313" key="5">
    <source>
        <dbReference type="Proteomes" id="UP001171111"/>
    </source>
</evidence>
<dbReference type="Gene3D" id="1.25.40.10">
    <property type="entry name" value="Tetratricopeptide repeat domain"/>
    <property type="match status" value="1"/>
</dbReference>
<evidence type="ECO:0000256" key="3">
    <source>
        <dbReference type="SAM" id="SignalP"/>
    </source>
</evidence>
<dbReference type="RefSeq" id="WP_302244366.1">
    <property type="nucleotide sequence ID" value="NZ_JAULJQ010000005.1"/>
</dbReference>
<gene>
    <name evidence="4" type="ORF">Q2362_05355</name>
</gene>
<comment type="caution">
    <text evidence="4">The sequence shown here is derived from an EMBL/GenBank/DDBJ whole genome shotgun (WGS) entry which is preliminary data.</text>
</comment>
<feature type="chain" id="PRO_5046666097" description="Tol-Pal system protein YbgF" evidence="3">
    <location>
        <begin position="19"/>
        <end position="269"/>
    </location>
</feature>
<proteinExistence type="predicted"/>
<feature type="signal peptide" evidence="3">
    <location>
        <begin position="1"/>
        <end position="18"/>
    </location>
</feature>
<evidence type="ECO:0000256" key="2">
    <source>
        <dbReference type="SAM" id="MobiDB-lite"/>
    </source>
</evidence>
<sequence>MKFHLILLALLGASSLFGAETSAFKSKAAQNEAISNAQSDIVDAKQNIEGLQSVVGGLSEANQKLSIRIGDVESALKDDISVQIEQIKKSQAEQSEKLDKLTEAVKALGAAMGAKTKTEKTDKKRDSKQEEKKSSKEQTKSVAKENAPDITKMEPKAVLDLADKAYKDKKYSDAKKAFALLLDKNYKPAYANFMLGEIAYHSKQYADAIPYYRASVNLYDKGNYMPKLLYHTAISCDKIGDTANANKFYAALKQAYPDSAEAKVAPTRN</sequence>
<evidence type="ECO:0000313" key="4">
    <source>
        <dbReference type="EMBL" id="MDO2409526.1"/>
    </source>
</evidence>